<feature type="region of interest" description="Disordered" evidence="1">
    <location>
        <begin position="61"/>
        <end position="85"/>
    </location>
</feature>
<evidence type="ECO:0000313" key="2">
    <source>
        <dbReference type="EMBL" id="KAF6039620.1"/>
    </source>
</evidence>
<feature type="compositionally biased region" description="Basic and acidic residues" evidence="1">
    <location>
        <begin position="111"/>
        <end position="121"/>
    </location>
</feature>
<reference evidence="2" key="1">
    <citation type="submission" date="2020-06" db="EMBL/GenBank/DDBJ databases">
        <title>Draft genome of Bugula neritina, a colonial animal packing powerful symbionts and potential medicines.</title>
        <authorList>
            <person name="Rayko M."/>
        </authorList>
    </citation>
    <scope>NUCLEOTIDE SEQUENCE [LARGE SCALE GENOMIC DNA]</scope>
    <source>
        <strain evidence="2">Kwan_BN1</strain>
    </source>
</reference>
<feature type="compositionally biased region" description="Basic and acidic residues" evidence="1">
    <location>
        <begin position="61"/>
        <end position="73"/>
    </location>
</feature>
<accession>A0A7J7KN63</accession>
<proteinExistence type="predicted"/>
<comment type="caution">
    <text evidence="2">The sequence shown here is derived from an EMBL/GenBank/DDBJ whole genome shotgun (WGS) entry which is preliminary data.</text>
</comment>
<feature type="region of interest" description="Disordered" evidence="1">
    <location>
        <begin position="98"/>
        <end position="137"/>
    </location>
</feature>
<keyword evidence="3" id="KW-1185">Reference proteome</keyword>
<evidence type="ECO:0000313" key="3">
    <source>
        <dbReference type="Proteomes" id="UP000593567"/>
    </source>
</evidence>
<protein>
    <submittedName>
        <fullName evidence="2">Uncharacterized protein</fullName>
    </submittedName>
</protein>
<dbReference type="Proteomes" id="UP000593567">
    <property type="component" value="Unassembled WGS sequence"/>
</dbReference>
<dbReference type="EMBL" id="VXIV02000229">
    <property type="protein sequence ID" value="KAF6039620.1"/>
    <property type="molecule type" value="Genomic_DNA"/>
</dbReference>
<gene>
    <name evidence="2" type="ORF">EB796_002080</name>
</gene>
<organism evidence="2 3">
    <name type="scientific">Bugula neritina</name>
    <name type="common">Brown bryozoan</name>
    <name type="synonym">Sertularia neritina</name>
    <dbReference type="NCBI Taxonomy" id="10212"/>
    <lineage>
        <taxon>Eukaryota</taxon>
        <taxon>Metazoa</taxon>
        <taxon>Spiralia</taxon>
        <taxon>Lophotrochozoa</taxon>
        <taxon>Bryozoa</taxon>
        <taxon>Gymnolaemata</taxon>
        <taxon>Cheilostomatida</taxon>
        <taxon>Flustrina</taxon>
        <taxon>Buguloidea</taxon>
        <taxon>Bugulidae</taxon>
        <taxon>Bugula</taxon>
    </lineage>
</organism>
<evidence type="ECO:0000256" key="1">
    <source>
        <dbReference type="SAM" id="MobiDB-lite"/>
    </source>
</evidence>
<sequence length="250" mass="27799">MIAFNTVVRPVLEYASQVWPPYIKTLIDKVETVQRRAIKWAYRLGPVHNLSPSMLVKDMQAEEGSKGTEDHSVHISPIDKSTNKQANRIEGAAVKEALHNGNGIQDIGDESSDKLSSDSKSHGSPAAEQEMTSMQSHDMAQPLNFELDSEAQSDVSGRNFWQLPHHEDGNMFRFQSINPPQSMPNYGLNNNNSFPQPVHFGSIGQPTNYMPNHGHFSSPPGMHNMSMMSNMGPMGGMNYPNSHSQNQRRA</sequence>
<name>A0A7J7KN63_BUGNE</name>
<dbReference type="AlphaFoldDB" id="A0A7J7KN63"/>